<dbReference type="PANTHER" id="PTHR11669">
    <property type="entry name" value="REPLICATION FACTOR C / DNA POLYMERASE III GAMMA-TAU SUBUNIT"/>
    <property type="match status" value="1"/>
</dbReference>
<keyword evidence="1" id="KW-0472">Membrane</keyword>
<name>A0A1J5RG41_9ZZZZ</name>
<organism evidence="2">
    <name type="scientific">mine drainage metagenome</name>
    <dbReference type="NCBI Taxonomy" id="410659"/>
    <lineage>
        <taxon>unclassified sequences</taxon>
        <taxon>metagenomes</taxon>
        <taxon>ecological metagenomes</taxon>
    </lineage>
</organism>
<dbReference type="GO" id="GO:0003887">
    <property type="term" value="F:DNA-directed DNA polymerase activity"/>
    <property type="evidence" value="ECO:0007669"/>
    <property type="project" value="UniProtKB-EC"/>
</dbReference>
<dbReference type="Gene3D" id="3.40.50.300">
    <property type="entry name" value="P-loop containing nucleotide triphosphate hydrolases"/>
    <property type="match status" value="1"/>
</dbReference>
<comment type="caution">
    <text evidence="2">The sequence shown here is derived from an EMBL/GenBank/DDBJ whole genome shotgun (WGS) entry which is preliminary data.</text>
</comment>
<dbReference type="GO" id="GO:0009360">
    <property type="term" value="C:DNA polymerase III complex"/>
    <property type="evidence" value="ECO:0007669"/>
    <property type="project" value="TreeGrafter"/>
</dbReference>
<sequence>MDDFPPLLLHGAVGLGIWNALFTAASAMLCEQTSLTEILDPTDRNLRACGQCVACRLIRAGTHPDLMALVPEAMASELGLNIAEGAESATSGEKRSPSKDIPIDAIRQLVDWAHGTSHRGGLKVALVYPLDALAPPAANALLKTLEEPAPSLYFLTGTHHLDRILPTLRSRCRLKPMPRLGHDEALRILREQGVANPKDVANWCRNAVHGADPDGGLAWARHLLSALPTQGKTQGHADPIGAPPALPIAVAALQKLNADMLRTQFGQRPLYLPTEAPALATLGRQAGVVRLQSFWRRLAEYSGTAHFPLHAGLTVDALTLEFKQLFRWSAH</sequence>
<evidence type="ECO:0000313" key="2">
    <source>
        <dbReference type="EMBL" id="OIQ95070.1"/>
    </source>
</evidence>
<evidence type="ECO:0000256" key="1">
    <source>
        <dbReference type="SAM" id="Phobius"/>
    </source>
</evidence>
<keyword evidence="2" id="KW-0548">Nucleotidyltransferase</keyword>
<keyword evidence="1" id="KW-1133">Transmembrane helix</keyword>
<dbReference type="InterPro" id="IPR027417">
    <property type="entry name" value="P-loop_NTPase"/>
</dbReference>
<dbReference type="Pfam" id="PF13177">
    <property type="entry name" value="DNA_pol3_delta2"/>
    <property type="match status" value="1"/>
</dbReference>
<dbReference type="EMBL" id="MLJW01000174">
    <property type="protein sequence ID" value="OIQ95070.1"/>
    <property type="molecule type" value="Genomic_DNA"/>
</dbReference>
<keyword evidence="2" id="KW-0808">Transferase</keyword>
<dbReference type="EC" id="2.7.7.7" evidence="2"/>
<dbReference type="GO" id="GO:0006261">
    <property type="term" value="P:DNA-templated DNA replication"/>
    <property type="evidence" value="ECO:0007669"/>
    <property type="project" value="TreeGrafter"/>
</dbReference>
<gene>
    <name evidence="2" type="primary">holB_3</name>
    <name evidence="2" type="ORF">GALL_229940</name>
</gene>
<dbReference type="PANTHER" id="PTHR11669:SF8">
    <property type="entry name" value="DNA POLYMERASE III SUBUNIT DELTA"/>
    <property type="match status" value="1"/>
</dbReference>
<accession>A0A1J5RG41</accession>
<proteinExistence type="predicted"/>
<dbReference type="AlphaFoldDB" id="A0A1J5RG41"/>
<protein>
    <submittedName>
        <fullName evidence="2">DNA polymerase III subunit delta</fullName>
        <ecNumber evidence="2">2.7.7.7</ecNumber>
    </submittedName>
</protein>
<reference evidence="2" key="1">
    <citation type="submission" date="2016-10" db="EMBL/GenBank/DDBJ databases">
        <title>Sequence of Gallionella enrichment culture.</title>
        <authorList>
            <person name="Poehlein A."/>
            <person name="Muehling M."/>
            <person name="Daniel R."/>
        </authorList>
    </citation>
    <scope>NUCLEOTIDE SEQUENCE</scope>
</reference>
<dbReference type="InterPro" id="IPR050238">
    <property type="entry name" value="DNA_Rep/Repair_Clamp_Loader"/>
</dbReference>
<keyword evidence="1" id="KW-0812">Transmembrane</keyword>
<dbReference type="SUPFAM" id="SSF52540">
    <property type="entry name" value="P-loop containing nucleoside triphosphate hydrolases"/>
    <property type="match status" value="1"/>
</dbReference>
<feature type="transmembrane region" description="Helical" evidence="1">
    <location>
        <begin position="7"/>
        <end position="29"/>
    </location>
</feature>